<keyword evidence="3" id="KW-1185">Reference proteome</keyword>
<feature type="region of interest" description="Disordered" evidence="1">
    <location>
        <begin position="1210"/>
        <end position="1237"/>
    </location>
</feature>
<evidence type="ECO:0000313" key="2">
    <source>
        <dbReference type="EMBL" id="KAG8224168.1"/>
    </source>
</evidence>
<feature type="compositionally biased region" description="Basic and acidic residues" evidence="1">
    <location>
        <begin position="773"/>
        <end position="784"/>
    </location>
</feature>
<feature type="compositionally biased region" description="Acidic residues" evidence="1">
    <location>
        <begin position="443"/>
        <end position="459"/>
    </location>
</feature>
<dbReference type="OrthoDB" id="6346751at2759"/>
<comment type="caution">
    <text evidence="2">The sequence shown here is derived from an EMBL/GenBank/DDBJ whole genome shotgun (WGS) entry which is preliminary data.</text>
</comment>
<feature type="compositionally biased region" description="Basic and acidic residues" evidence="1">
    <location>
        <begin position="421"/>
        <end position="442"/>
    </location>
</feature>
<dbReference type="InterPro" id="IPR005049">
    <property type="entry name" value="STL-like"/>
</dbReference>
<feature type="compositionally biased region" description="Basic and acidic residues" evidence="1">
    <location>
        <begin position="959"/>
        <end position="994"/>
    </location>
</feature>
<feature type="compositionally biased region" description="Basic and acidic residues" evidence="1">
    <location>
        <begin position="840"/>
        <end position="860"/>
    </location>
</feature>
<gene>
    <name evidence="2" type="ORF">J437_LFUL002289</name>
</gene>
<protein>
    <submittedName>
        <fullName evidence="2">Uncharacterized protein</fullName>
    </submittedName>
</protein>
<sequence length="1483" mass="167074">MLSRLPYRILRYATPSQSSAPRNSTNEVPLRQSALRNAAFLFAIQHGARFIFDAYPPDDDLDLTSWAKEIFSSMVLGTSVGLVLDGHSYSFPTSVPGAPTPRVLNPYAHFGRSDLWAKGYDVHGSDEQHHQQHLRYRVCEIRQPSMEMFLDVWDGGPADLIAPPVTVPSGVLAPYGSRNVLYTRDAFWGLALFPGGETNSSTTPKLSSNLARALWNHALLGVTLDAGGVRFSLLPGTQGVSSNRSNSILSRVYSEEDLSTTADLKAYIATLTSRVLRWRCRSTTLLPCLSQLASDFLATSLLTPEDAEFMDSWVADLRRVRYLPPPTLPWSPRPPPRPSGPCIHPPHHHHRQVHDPPLPHPTTLTFHPIPLQKPTITMPSPVKVTIARFHRDAALLDWSVGSERTKEEVALVEDTLTEDRLLSDATSKDEGREENQSRKAAESADEDADKKDEDEEEVTENPLGMELASTRTFLGDIADHLCPGFAPLASPLLPHRPSNLKMEDVLLVVWFPRPPRYDLLPALELLRTRHFPNALFCGPPHRALPSMLSRFDVHTSPSFLTASSRSDCLLTALEMGYRVGEDGSLLLVEESALPIPWNLAERNRSLIWFRSEEEEVRSKRSPRETEKKSWDGGDFGGKRSYFRGPEESVIAAAEGLASALRFLARLMGVRPNPHLHPHHHPMEEIDHEDTSWGRMPGNNTNSTSPTNVTIEVDYINETSVVAQEKTDVESTTVFEREISIGEKLNYTDEIPAVVEEIKVTEFEEAIKPVVEHEETPTLEYKEPTLVEYTEPPTVEKQDEDGETSQTEINAENKEKETPLEAEVKREEGDHVEHVTSQVVVKDDHDETTENPHVEERKEEVIPEAEEEIEVKNFKDGEIQEGDSLVRQQQDGEATDKEQVDEIENKRNHEELKENVEDTAKEPLPPSTEEEHVENITDGKLESTVKDSSEVNNNSNSDTMNREDGAGSTDVKHEKSSEEEHTDIPEKVHFDSDGVQHEDTPAIEYSEPPEMELFETIKVDPFKVNETLDVHTIDEVSPNLPDVPEIELNLDANKTVISDTPIVKGEPEVSTDWPPIPNVTLIPWNDNDTKFDLPANSSSSDWVTSADAEEILSSITMIENTHENDTEIREKKEESATEFFINPNVNFTTITEEPTNISVEHSFEIKSPELYDDEKIEEEPVGDGEQSLLEQDTLLSYKGVEEIPQFVGLPSSTVKSHGKSLEASLSESASFEEERRRRKRDSYSYSMDGFKEQFSRARETFDDVVDESSAIRMRLNRSLQEIAELFAELASSFPEDADAVLREEGIPEVVSYPSPHYGLDHTDFRHLHCVFSAMDDDEEEDWGDSDSLHFEPCTILRRFFLRLYYSHQSENSMLHLLRLATTRGSAPIFHLPMRLQRELHLTASLLLSQGFPEEAVLPLLVYGLAGEKGWVNLRKSSFEQTDGVFPMFDDTADFIHPSNLRVIPEEPRIKSVFCLKFLLRVLDG</sequence>
<feature type="compositionally biased region" description="Basic and acidic residues" evidence="1">
    <location>
        <begin position="893"/>
        <end position="920"/>
    </location>
</feature>
<evidence type="ECO:0000313" key="3">
    <source>
        <dbReference type="Proteomes" id="UP000792457"/>
    </source>
</evidence>
<reference evidence="2" key="2">
    <citation type="submission" date="2017-10" db="EMBL/GenBank/DDBJ databases">
        <title>Ladona fulva Genome sequencing and assembly.</title>
        <authorList>
            <person name="Murali S."/>
            <person name="Richards S."/>
            <person name="Bandaranaike D."/>
            <person name="Bellair M."/>
            <person name="Blankenburg K."/>
            <person name="Chao H."/>
            <person name="Dinh H."/>
            <person name="Doddapaneni H."/>
            <person name="Dugan-Rocha S."/>
            <person name="Elkadiri S."/>
            <person name="Gnanaolivu R."/>
            <person name="Hernandez B."/>
            <person name="Skinner E."/>
            <person name="Javaid M."/>
            <person name="Lee S."/>
            <person name="Li M."/>
            <person name="Ming W."/>
            <person name="Munidasa M."/>
            <person name="Muniz J."/>
            <person name="Nguyen L."/>
            <person name="Hughes D."/>
            <person name="Osuji N."/>
            <person name="Pu L.-L."/>
            <person name="Puazo M."/>
            <person name="Qu C."/>
            <person name="Quiroz J."/>
            <person name="Raj R."/>
            <person name="Weissenberger G."/>
            <person name="Xin Y."/>
            <person name="Zou X."/>
            <person name="Han Y."/>
            <person name="Worley K."/>
            <person name="Muzny D."/>
            <person name="Gibbs R."/>
        </authorList>
    </citation>
    <scope>NUCLEOTIDE SEQUENCE</scope>
    <source>
        <strain evidence="2">Sampled in the wild</strain>
    </source>
</reference>
<proteinExistence type="predicted"/>
<feature type="region of interest" description="Disordered" evidence="1">
    <location>
        <begin position="421"/>
        <end position="465"/>
    </location>
</feature>
<feature type="region of interest" description="Disordered" evidence="1">
    <location>
        <begin position="326"/>
        <end position="368"/>
    </location>
</feature>
<feature type="compositionally biased region" description="Pro residues" evidence="1">
    <location>
        <begin position="326"/>
        <end position="339"/>
    </location>
</feature>
<feature type="region of interest" description="Disordered" evidence="1">
    <location>
        <begin position="773"/>
        <end position="994"/>
    </location>
</feature>
<feature type="compositionally biased region" description="Basic and acidic residues" evidence="1">
    <location>
        <begin position="928"/>
        <end position="948"/>
    </location>
</feature>
<evidence type="ECO:0000256" key="1">
    <source>
        <dbReference type="SAM" id="MobiDB-lite"/>
    </source>
</evidence>
<dbReference type="Proteomes" id="UP000792457">
    <property type="component" value="Unassembled WGS sequence"/>
</dbReference>
<dbReference type="EMBL" id="KZ308187">
    <property type="protein sequence ID" value="KAG8224168.1"/>
    <property type="molecule type" value="Genomic_DNA"/>
</dbReference>
<feature type="compositionally biased region" description="Basic and acidic residues" evidence="1">
    <location>
        <begin position="810"/>
        <end position="833"/>
    </location>
</feature>
<reference evidence="2" key="1">
    <citation type="submission" date="2013-04" db="EMBL/GenBank/DDBJ databases">
        <authorList>
            <person name="Qu J."/>
            <person name="Murali S.C."/>
            <person name="Bandaranaike D."/>
            <person name="Bellair M."/>
            <person name="Blankenburg K."/>
            <person name="Chao H."/>
            <person name="Dinh H."/>
            <person name="Doddapaneni H."/>
            <person name="Downs B."/>
            <person name="Dugan-Rocha S."/>
            <person name="Elkadiri S."/>
            <person name="Gnanaolivu R.D."/>
            <person name="Hernandez B."/>
            <person name="Javaid M."/>
            <person name="Jayaseelan J.C."/>
            <person name="Lee S."/>
            <person name="Li M."/>
            <person name="Ming W."/>
            <person name="Munidasa M."/>
            <person name="Muniz J."/>
            <person name="Nguyen L."/>
            <person name="Ongeri F."/>
            <person name="Osuji N."/>
            <person name="Pu L.-L."/>
            <person name="Puazo M."/>
            <person name="Qu C."/>
            <person name="Quiroz J."/>
            <person name="Raj R."/>
            <person name="Weissenberger G."/>
            <person name="Xin Y."/>
            <person name="Zou X."/>
            <person name="Han Y."/>
            <person name="Richards S."/>
            <person name="Worley K."/>
            <person name="Muzny D."/>
            <person name="Gibbs R."/>
        </authorList>
    </citation>
    <scope>NUCLEOTIDE SEQUENCE</scope>
    <source>
        <strain evidence="2">Sampled in the wild</strain>
    </source>
</reference>
<dbReference type="PANTHER" id="PTHR31362">
    <property type="entry name" value="GLYCOSYLTRANSFERASE STELLO1-RELATED"/>
    <property type="match status" value="1"/>
</dbReference>
<name>A0A8K0JXF0_LADFU</name>
<organism evidence="2 3">
    <name type="scientific">Ladona fulva</name>
    <name type="common">Scarce chaser dragonfly</name>
    <name type="synonym">Libellula fulva</name>
    <dbReference type="NCBI Taxonomy" id="123851"/>
    <lineage>
        <taxon>Eukaryota</taxon>
        <taxon>Metazoa</taxon>
        <taxon>Ecdysozoa</taxon>
        <taxon>Arthropoda</taxon>
        <taxon>Hexapoda</taxon>
        <taxon>Insecta</taxon>
        <taxon>Pterygota</taxon>
        <taxon>Palaeoptera</taxon>
        <taxon>Odonata</taxon>
        <taxon>Epiprocta</taxon>
        <taxon>Anisoptera</taxon>
        <taxon>Libelluloidea</taxon>
        <taxon>Libellulidae</taxon>
        <taxon>Ladona</taxon>
    </lineage>
</organism>
<dbReference type="PANTHER" id="PTHR31362:SF0">
    <property type="entry name" value="EXOSTOSIN DOMAIN-CONTAINING PROTEIN-RELATED"/>
    <property type="match status" value="1"/>
</dbReference>
<accession>A0A8K0JXF0</accession>